<gene>
    <name evidence="1" type="ORF">RAJCM14343_5293</name>
</gene>
<name>A0ABQ0YTU9_9NOCA</name>
<dbReference type="EMBL" id="BLAH01000153">
    <property type="protein sequence ID" value="GES40015.1"/>
    <property type="molecule type" value="Genomic_DNA"/>
</dbReference>
<reference evidence="1 2" key="1">
    <citation type="journal article" date="2018" name="Biodegradation">
        <title>1,4-Dioxane degradation characteristics of Rhodococcus aetherivorans JCM 14343.</title>
        <authorList>
            <person name="Inoue D."/>
            <person name="Tsunoda T."/>
            <person name="Yamamoto N."/>
            <person name="Ike M."/>
            <person name="Sei K."/>
        </authorList>
    </citation>
    <scope>NUCLEOTIDE SEQUENCE [LARGE SCALE GENOMIC DNA]</scope>
    <source>
        <strain evidence="1 2">JCM 14343</strain>
    </source>
</reference>
<dbReference type="RefSeq" id="WP_043801304.1">
    <property type="nucleotide sequence ID" value="NZ_BAAAYP010000122.1"/>
</dbReference>
<evidence type="ECO:0000313" key="1">
    <source>
        <dbReference type="EMBL" id="GES40015.1"/>
    </source>
</evidence>
<evidence type="ECO:0000313" key="2">
    <source>
        <dbReference type="Proteomes" id="UP000325466"/>
    </source>
</evidence>
<dbReference type="Proteomes" id="UP000325466">
    <property type="component" value="Unassembled WGS sequence"/>
</dbReference>
<comment type="caution">
    <text evidence="1">The sequence shown here is derived from an EMBL/GenBank/DDBJ whole genome shotgun (WGS) entry which is preliminary data.</text>
</comment>
<sequence length="111" mass="11966">MTLHANAPLVVAKDKGGLLRYYYAGDPIAYLSPEDEERLLDDGLVVDVEDVLVAPESEPVVLTQSADGEVARPKQTADKEDWVAYAIARGIPEAEAKAMTKPQLIAAVTTE</sequence>
<proteinExistence type="predicted"/>
<keyword evidence="2" id="KW-1185">Reference proteome</keyword>
<protein>
    <submittedName>
        <fullName evidence="1">Uncharacterized protein</fullName>
    </submittedName>
</protein>
<accession>A0ABQ0YTU9</accession>
<organism evidence="1 2">
    <name type="scientific">Rhodococcus aetherivorans</name>
    <dbReference type="NCBI Taxonomy" id="191292"/>
    <lineage>
        <taxon>Bacteria</taxon>
        <taxon>Bacillati</taxon>
        <taxon>Actinomycetota</taxon>
        <taxon>Actinomycetes</taxon>
        <taxon>Mycobacteriales</taxon>
        <taxon>Nocardiaceae</taxon>
        <taxon>Rhodococcus</taxon>
    </lineage>
</organism>